<evidence type="ECO:0000256" key="1">
    <source>
        <dbReference type="SAM" id="MobiDB-lite"/>
    </source>
</evidence>
<feature type="compositionally biased region" description="Basic and acidic residues" evidence="1">
    <location>
        <begin position="38"/>
        <end position="50"/>
    </location>
</feature>
<feature type="region of interest" description="Disordered" evidence="1">
    <location>
        <begin position="21"/>
        <end position="81"/>
    </location>
</feature>
<reference evidence="2 3" key="1">
    <citation type="submission" date="2024-01" db="EMBL/GenBank/DDBJ databases">
        <title>The complete chloroplast genome sequence of Lithospermum erythrorhizon: insights into the phylogenetic relationship among Boraginaceae species and the maternal lineages of purple gromwells.</title>
        <authorList>
            <person name="Okada T."/>
            <person name="Watanabe K."/>
        </authorList>
    </citation>
    <scope>NUCLEOTIDE SEQUENCE [LARGE SCALE GENOMIC DNA]</scope>
</reference>
<gene>
    <name evidence="2" type="ORF">LIER_25562</name>
</gene>
<dbReference type="AlphaFoldDB" id="A0AAV3R578"/>
<protein>
    <submittedName>
        <fullName evidence="2">Uncharacterized protein</fullName>
    </submittedName>
</protein>
<comment type="caution">
    <text evidence="2">The sequence shown here is derived from an EMBL/GenBank/DDBJ whole genome shotgun (WGS) entry which is preliminary data.</text>
</comment>
<evidence type="ECO:0000313" key="3">
    <source>
        <dbReference type="Proteomes" id="UP001454036"/>
    </source>
</evidence>
<keyword evidence="3" id="KW-1185">Reference proteome</keyword>
<proteinExistence type="predicted"/>
<organism evidence="2 3">
    <name type="scientific">Lithospermum erythrorhizon</name>
    <name type="common">Purple gromwell</name>
    <name type="synonym">Lithospermum officinale var. erythrorhizon</name>
    <dbReference type="NCBI Taxonomy" id="34254"/>
    <lineage>
        <taxon>Eukaryota</taxon>
        <taxon>Viridiplantae</taxon>
        <taxon>Streptophyta</taxon>
        <taxon>Embryophyta</taxon>
        <taxon>Tracheophyta</taxon>
        <taxon>Spermatophyta</taxon>
        <taxon>Magnoliopsida</taxon>
        <taxon>eudicotyledons</taxon>
        <taxon>Gunneridae</taxon>
        <taxon>Pentapetalae</taxon>
        <taxon>asterids</taxon>
        <taxon>lamiids</taxon>
        <taxon>Boraginales</taxon>
        <taxon>Boraginaceae</taxon>
        <taxon>Boraginoideae</taxon>
        <taxon>Lithospermeae</taxon>
        <taxon>Lithospermum</taxon>
    </lineage>
</organism>
<name>A0AAV3R578_LITER</name>
<dbReference type="EMBL" id="BAABME010007725">
    <property type="protein sequence ID" value="GAA0171562.1"/>
    <property type="molecule type" value="Genomic_DNA"/>
</dbReference>
<sequence length="117" mass="12194">MYSTDPTIQLHFFDTSKALSEGGAAGGSGGAVPSTLTKLDEVDLLPREESSTLVGSDRSAAPPPGTRVDGDGGNMGLEVEEHGRGKRVEGIDYNDTFALVAKMVIVRTFLAVAAVKN</sequence>
<dbReference type="Proteomes" id="UP001454036">
    <property type="component" value="Unassembled WGS sequence"/>
</dbReference>
<evidence type="ECO:0000313" key="2">
    <source>
        <dbReference type="EMBL" id="GAA0171562.1"/>
    </source>
</evidence>
<accession>A0AAV3R578</accession>